<sequence length="758" mass="84343">MTKNGTNKRILRADMDKIDPVELRAAHLALRFWMCQDELDLSRNHDLVRHLWCVCLPLWERDVLIAEMAPRLQRLSTGEGMYSDILRASVMRIRQGGDAAQEAARLMAYKQLSGRQCGDLMDLLVDMLGLMREQLSSADWQALALADGQEPTHPSVRLLAEQAGFNRVEQCLLDMAEKRHAVLAFDGLLRGIDCKGMDTAMFLLAKVLACKPLQVMQAVSAQSPLVTMKLLKFRKYSRDLDDMLESGDELHMVLVAEPATREELLDVFLEPASASPWQLQDFPHLLDQAQRAAQALRQAATMAEPGVNALLYGPPGTGKTELAYSLAAAAGLRACRVRTETDEGELMDRSERLSAYVLLQRLLRHDRQCVLVFDEVEDVFDDAAGMLAALLGNGERAGSNKGWINRTLEENLVPAIWITNQVRGMDQAFLRRFMLPMAVGTPPLVVRQRIAQVHLPDDRVPQALREQLARDDKLQPAQFGMASRLLKLLPGADAADAVRQGIAASRRLLHGSGQPHLRQSATEFDLEFLNLAGELAPGRIMAALQRSGQGRLCFFGPPGTGKTEFAHVLAEALERELIVRTSAELMSKWVGETEQNIARLFDSIDPQRSILLLDEIDSLLRSRTLAEKSWEATQVNQLLQCMESFPGILIAATNLADKLDAAALRRFDFKLEFRPLKPEQRLRLLARETLGDADRASELPAPVAERLLHMPGLTAGDFANVARQRQLLGESLSAEQYLRRLMVELRFKAAEQGGVSGV</sequence>
<gene>
    <name evidence="3" type="ORF">EBQ25_00650</name>
</gene>
<dbReference type="AlphaFoldDB" id="A0A3M6QJS8"/>
<protein>
    <submittedName>
        <fullName evidence="3">AAA family ATPase</fullName>
    </submittedName>
</protein>
<organism evidence="3 4">
    <name type="scientific">Allofranklinella schreckenbergeri</name>
    <dbReference type="NCBI Taxonomy" id="1076744"/>
    <lineage>
        <taxon>Bacteria</taxon>
        <taxon>Pseudomonadati</taxon>
        <taxon>Pseudomonadota</taxon>
        <taxon>Betaproteobacteria</taxon>
        <taxon>Burkholderiales</taxon>
        <taxon>Comamonadaceae</taxon>
        <taxon>Allofranklinella</taxon>
    </lineage>
</organism>
<accession>A0A3M6QJS8</accession>
<evidence type="ECO:0000313" key="4">
    <source>
        <dbReference type="Proteomes" id="UP000267035"/>
    </source>
</evidence>
<dbReference type="CDD" id="cd19481">
    <property type="entry name" value="RecA-like_protease"/>
    <property type="match status" value="1"/>
</dbReference>
<keyword evidence="4" id="KW-1185">Reference proteome</keyword>
<reference evidence="3 4" key="1">
    <citation type="submission" date="2018-10" db="EMBL/GenBank/DDBJ databases">
        <title>Comamonadaceae CDC group NO-1 genome sequencing and assembly.</title>
        <authorList>
            <person name="Bernier A.-M."/>
            <person name="Bernard K."/>
        </authorList>
    </citation>
    <scope>NUCLEOTIDE SEQUENCE [LARGE SCALE GENOMIC DNA]</scope>
    <source>
        <strain evidence="3 4">NML161473</strain>
    </source>
</reference>
<dbReference type="InterPro" id="IPR027417">
    <property type="entry name" value="P-loop_NTPase"/>
</dbReference>
<dbReference type="SUPFAM" id="SSF52540">
    <property type="entry name" value="P-loop containing nucleoside triphosphate hydrolases"/>
    <property type="match status" value="2"/>
</dbReference>
<dbReference type="CDD" id="cd00009">
    <property type="entry name" value="AAA"/>
    <property type="match status" value="1"/>
</dbReference>
<feature type="domain" description="AAA+ ATPase" evidence="2">
    <location>
        <begin position="548"/>
        <end position="677"/>
    </location>
</feature>
<dbReference type="PANTHER" id="PTHR23074:SF17">
    <property type="entry name" value="FIDGETIN-LIKE PROTEIN 1"/>
    <property type="match status" value="1"/>
</dbReference>
<dbReference type="Proteomes" id="UP000267035">
    <property type="component" value="Unassembled WGS sequence"/>
</dbReference>
<comment type="caution">
    <text evidence="3">The sequence shown here is derived from an EMBL/GenBank/DDBJ whole genome shotgun (WGS) entry which is preliminary data.</text>
</comment>
<proteinExistence type="inferred from homology"/>
<evidence type="ECO:0000313" key="3">
    <source>
        <dbReference type="EMBL" id="RMX02769.1"/>
    </source>
</evidence>
<dbReference type="InterPro" id="IPR050304">
    <property type="entry name" value="MT-severing_AAA_ATPase"/>
</dbReference>
<dbReference type="SMART" id="SM00382">
    <property type="entry name" value="AAA"/>
    <property type="match status" value="2"/>
</dbReference>
<dbReference type="PANTHER" id="PTHR23074">
    <property type="entry name" value="AAA DOMAIN-CONTAINING"/>
    <property type="match status" value="1"/>
</dbReference>
<dbReference type="GO" id="GO:0016887">
    <property type="term" value="F:ATP hydrolysis activity"/>
    <property type="evidence" value="ECO:0007669"/>
    <property type="project" value="InterPro"/>
</dbReference>
<comment type="similarity">
    <text evidence="1">Belongs to the AAA ATPase family.</text>
</comment>
<dbReference type="EMBL" id="RDQL01000001">
    <property type="protein sequence ID" value="RMX02769.1"/>
    <property type="molecule type" value="Genomic_DNA"/>
</dbReference>
<evidence type="ECO:0000256" key="1">
    <source>
        <dbReference type="ARBA" id="ARBA00006914"/>
    </source>
</evidence>
<name>A0A3M6QJS8_9BURK</name>
<dbReference type="Gene3D" id="3.40.50.300">
    <property type="entry name" value="P-loop containing nucleotide triphosphate hydrolases"/>
    <property type="match status" value="2"/>
</dbReference>
<evidence type="ECO:0000259" key="2">
    <source>
        <dbReference type="SMART" id="SM00382"/>
    </source>
</evidence>
<dbReference type="InterPro" id="IPR003959">
    <property type="entry name" value="ATPase_AAA_core"/>
</dbReference>
<dbReference type="InterPro" id="IPR003593">
    <property type="entry name" value="AAA+_ATPase"/>
</dbReference>
<dbReference type="GO" id="GO:0005524">
    <property type="term" value="F:ATP binding"/>
    <property type="evidence" value="ECO:0007669"/>
    <property type="project" value="InterPro"/>
</dbReference>
<feature type="domain" description="AAA+ ATPase" evidence="2">
    <location>
        <begin position="305"/>
        <end position="441"/>
    </location>
</feature>
<dbReference type="Pfam" id="PF00004">
    <property type="entry name" value="AAA"/>
    <property type="match status" value="2"/>
</dbReference>